<keyword evidence="3" id="KW-1185">Reference proteome</keyword>
<name>A0A517QIF2_9PLAN</name>
<gene>
    <name evidence="2" type="ORF">Mal48_06490</name>
</gene>
<accession>A0A517QIF2</accession>
<dbReference type="EMBL" id="CP036267">
    <property type="protein sequence ID" value="QDT31416.1"/>
    <property type="molecule type" value="Genomic_DNA"/>
</dbReference>
<evidence type="ECO:0000313" key="2">
    <source>
        <dbReference type="EMBL" id="QDT31416.1"/>
    </source>
</evidence>
<evidence type="ECO:0000256" key="1">
    <source>
        <dbReference type="SAM" id="MobiDB-lite"/>
    </source>
</evidence>
<proteinExistence type="predicted"/>
<sequence>MMKDLYQPVFWCGFALSLSALYYSSEQAAKEANTPTRKPVLMRISFDEFKDRNVQLGTSQAQPVENKEESSELPTPRVDPAGVNIDLGASEDPFLPNAPNVETHDDLAGPSTPVGPVTTPPSTPTSTPPSAPTSNSSFLSAARKALEAP</sequence>
<dbReference type="AlphaFoldDB" id="A0A517QIF2"/>
<organism evidence="2 3">
    <name type="scientific">Thalassoglobus polymorphus</name>
    <dbReference type="NCBI Taxonomy" id="2527994"/>
    <lineage>
        <taxon>Bacteria</taxon>
        <taxon>Pseudomonadati</taxon>
        <taxon>Planctomycetota</taxon>
        <taxon>Planctomycetia</taxon>
        <taxon>Planctomycetales</taxon>
        <taxon>Planctomycetaceae</taxon>
        <taxon>Thalassoglobus</taxon>
    </lineage>
</organism>
<dbReference type="Proteomes" id="UP000315724">
    <property type="component" value="Chromosome"/>
</dbReference>
<evidence type="ECO:0000313" key="3">
    <source>
        <dbReference type="Proteomes" id="UP000315724"/>
    </source>
</evidence>
<feature type="region of interest" description="Disordered" evidence="1">
    <location>
        <begin position="53"/>
        <end position="149"/>
    </location>
</feature>
<feature type="compositionally biased region" description="Pro residues" evidence="1">
    <location>
        <begin position="118"/>
        <end position="131"/>
    </location>
</feature>
<dbReference type="KEGG" id="tpol:Mal48_06490"/>
<feature type="compositionally biased region" description="Low complexity" evidence="1">
    <location>
        <begin position="108"/>
        <end position="117"/>
    </location>
</feature>
<dbReference type="RefSeq" id="WP_145195953.1">
    <property type="nucleotide sequence ID" value="NZ_CP036267.1"/>
</dbReference>
<reference evidence="2 3" key="1">
    <citation type="submission" date="2019-02" db="EMBL/GenBank/DDBJ databases">
        <title>Deep-cultivation of Planctomycetes and their phenomic and genomic characterization uncovers novel biology.</title>
        <authorList>
            <person name="Wiegand S."/>
            <person name="Jogler M."/>
            <person name="Boedeker C."/>
            <person name="Pinto D."/>
            <person name="Vollmers J."/>
            <person name="Rivas-Marin E."/>
            <person name="Kohn T."/>
            <person name="Peeters S.H."/>
            <person name="Heuer A."/>
            <person name="Rast P."/>
            <person name="Oberbeckmann S."/>
            <person name="Bunk B."/>
            <person name="Jeske O."/>
            <person name="Meyerdierks A."/>
            <person name="Storesund J.E."/>
            <person name="Kallscheuer N."/>
            <person name="Luecker S."/>
            <person name="Lage O.M."/>
            <person name="Pohl T."/>
            <person name="Merkel B.J."/>
            <person name="Hornburger P."/>
            <person name="Mueller R.-W."/>
            <person name="Bruemmer F."/>
            <person name="Labrenz M."/>
            <person name="Spormann A.M."/>
            <person name="Op den Camp H."/>
            <person name="Overmann J."/>
            <person name="Amann R."/>
            <person name="Jetten M.S.M."/>
            <person name="Mascher T."/>
            <person name="Medema M.H."/>
            <person name="Devos D.P."/>
            <person name="Kaster A.-K."/>
            <person name="Ovreas L."/>
            <person name="Rohde M."/>
            <person name="Galperin M.Y."/>
            <person name="Jogler C."/>
        </authorList>
    </citation>
    <scope>NUCLEOTIDE SEQUENCE [LARGE SCALE GENOMIC DNA]</scope>
    <source>
        <strain evidence="2 3">Mal48</strain>
    </source>
</reference>
<protein>
    <submittedName>
        <fullName evidence="2">Uncharacterized protein</fullName>
    </submittedName>
</protein>